<dbReference type="RefSeq" id="WP_280140300.1">
    <property type="nucleotide sequence ID" value="NZ_FNPX01000006.1"/>
</dbReference>
<keyword evidence="1" id="KW-0812">Transmembrane</keyword>
<dbReference type="STRING" id="1244108.SAMN05444004_10664"/>
<keyword evidence="1" id="KW-1133">Transmembrane helix</keyword>
<sequence>MTYAGWIVVCLLGIFLAFVVAALHRANNKVRRMYADKVIMSGD</sequence>
<name>A0A1H3QBK9_9RHOB</name>
<dbReference type="EMBL" id="FNPX01000006">
    <property type="protein sequence ID" value="SDZ10796.1"/>
    <property type="molecule type" value="Genomic_DNA"/>
</dbReference>
<evidence type="ECO:0000313" key="2">
    <source>
        <dbReference type="EMBL" id="SDZ10796.1"/>
    </source>
</evidence>
<dbReference type="Proteomes" id="UP000198914">
    <property type="component" value="Unassembled WGS sequence"/>
</dbReference>
<feature type="transmembrane region" description="Helical" evidence="1">
    <location>
        <begin position="6"/>
        <end position="23"/>
    </location>
</feature>
<evidence type="ECO:0000256" key="1">
    <source>
        <dbReference type="SAM" id="Phobius"/>
    </source>
</evidence>
<proteinExistence type="predicted"/>
<evidence type="ECO:0000313" key="3">
    <source>
        <dbReference type="Proteomes" id="UP000198914"/>
    </source>
</evidence>
<organism evidence="2 3">
    <name type="scientific">Jannaschia faecimaris</name>
    <dbReference type="NCBI Taxonomy" id="1244108"/>
    <lineage>
        <taxon>Bacteria</taxon>
        <taxon>Pseudomonadati</taxon>
        <taxon>Pseudomonadota</taxon>
        <taxon>Alphaproteobacteria</taxon>
        <taxon>Rhodobacterales</taxon>
        <taxon>Roseobacteraceae</taxon>
        <taxon>Jannaschia</taxon>
    </lineage>
</organism>
<accession>A0A1H3QBK9</accession>
<keyword evidence="1" id="KW-0472">Membrane</keyword>
<keyword evidence="3" id="KW-1185">Reference proteome</keyword>
<gene>
    <name evidence="2" type="ORF">SAMN05444004_10664</name>
</gene>
<dbReference type="AlphaFoldDB" id="A0A1H3QBK9"/>
<protein>
    <submittedName>
        <fullName evidence="2">Uncharacterized protein</fullName>
    </submittedName>
</protein>
<reference evidence="3" key="1">
    <citation type="submission" date="2016-10" db="EMBL/GenBank/DDBJ databases">
        <authorList>
            <person name="Varghese N."/>
            <person name="Submissions S."/>
        </authorList>
    </citation>
    <scope>NUCLEOTIDE SEQUENCE [LARGE SCALE GENOMIC DNA]</scope>
    <source>
        <strain evidence="3">DSM 100420</strain>
    </source>
</reference>